<evidence type="ECO:0000313" key="2">
    <source>
        <dbReference type="EMBL" id="RJX66406.1"/>
    </source>
</evidence>
<organism evidence="2 3">
    <name type="scientific">Tsuneonella suprasediminis</name>
    <dbReference type="NCBI Taxonomy" id="2306996"/>
    <lineage>
        <taxon>Bacteria</taxon>
        <taxon>Pseudomonadati</taxon>
        <taxon>Pseudomonadota</taxon>
        <taxon>Alphaproteobacteria</taxon>
        <taxon>Sphingomonadales</taxon>
        <taxon>Erythrobacteraceae</taxon>
        <taxon>Tsuneonella</taxon>
    </lineage>
</organism>
<proteinExistence type="predicted"/>
<dbReference type="RefSeq" id="WP_120111227.1">
    <property type="nucleotide sequence ID" value="NZ_RAHJ01000020.1"/>
</dbReference>
<accession>A0A419QZP5</accession>
<comment type="caution">
    <text evidence="2">The sequence shown here is derived from an EMBL/GenBank/DDBJ whole genome shotgun (WGS) entry which is preliminary data.</text>
</comment>
<evidence type="ECO:0000256" key="1">
    <source>
        <dbReference type="SAM" id="SignalP"/>
    </source>
</evidence>
<reference evidence="2 3" key="1">
    <citation type="submission" date="2018-09" db="EMBL/GenBank/DDBJ databases">
        <title>Altererythrobacter sp.Ery1 and Ery12, the genome sequencing of novel strains in genus Alterythrobacter.</title>
        <authorList>
            <person name="Cheng H."/>
            <person name="Wu Y.-H."/>
            <person name="Fang C."/>
            <person name="Xu X.-W."/>
        </authorList>
    </citation>
    <scope>NUCLEOTIDE SEQUENCE [LARGE SCALE GENOMIC DNA]</scope>
    <source>
        <strain evidence="2 3">Ery12</strain>
    </source>
</reference>
<gene>
    <name evidence="2" type="ORF">D6858_12920</name>
</gene>
<feature type="signal peptide" evidence="1">
    <location>
        <begin position="1"/>
        <end position="28"/>
    </location>
</feature>
<evidence type="ECO:0000313" key="3">
    <source>
        <dbReference type="Proteomes" id="UP000284322"/>
    </source>
</evidence>
<feature type="chain" id="PRO_5019574970" evidence="1">
    <location>
        <begin position="29"/>
        <end position="325"/>
    </location>
</feature>
<dbReference type="OrthoDB" id="8455960at2"/>
<dbReference type="EMBL" id="RAHJ01000020">
    <property type="protein sequence ID" value="RJX66406.1"/>
    <property type="molecule type" value="Genomic_DNA"/>
</dbReference>
<name>A0A419QZP5_9SPHN</name>
<dbReference type="InterPro" id="IPR047589">
    <property type="entry name" value="DUF11_rpt"/>
</dbReference>
<dbReference type="NCBIfam" id="TIGR01451">
    <property type="entry name" value="B_ant_repeat"/>
    <property type="match status" value="1"/>
</dbReference>
<dbReference type="Proteomes" id="UP000284322">
    <property type="component" value="Unassembled WGS sequence"/>
</dbReference>
<keyword evidence="1" id="KW-0732">Signal</keyword>
<keyword evidence="3" id="KW-1185">Reference proteome</keyword>
<sequence>MKKSSIRHLTSCTILAGGFLLASTPATAAGVIAGTLIENTASASYTTGNTSKTIESNKVTIKIDEVLDVAVASLDSSAVTISESNVLTFAVTNTGNGPEAFTLTADPAIAGNDFDAAVTSLAIDTNDNGIYDAGVDTLVINGGASPSIDADATLKVFILVNSPSGASDGQSSQVKLTAAATTGTGTPGTTFPGAGTDGSDAVVGSSGATDFAQGTLVASVATVALVKSATVTDPFGGSQAVPGATIRYEIVATVSGSGSIGPLTITDAIPASTTYQAGSLKLGTTALTDAADSDAGSASETGISVDTGTVAAGESRTVEFAVKIN</sequence>
<protein>
    <submittedName>
        <fullName evidence="2">DUF11 domain-containing protein</fullName>
    </submittedName>
</protein>
<dbReference type="AlphaFoldDB" id="A0A419QZP5"/>